<dbReference type="PANTHER" id="PTHR13271:SF47">
    <property type="entry name" value="ACTIN-HISTIDINE N-METHYLTRANSFERASE"/>
    <property type="match status" value="1"/>
</dbReference>
<dbReference type="Proteomes" id="UP000053766">
    <property type="component" value="Unassembled WGS sequence"/>
</dbReference>
<dbReference type="InterPro" id="IPR036464">
    <property type="entry name" value="Rubisco_LSMT_subst-bd_sf"/>
</dbReference>
<evidence type="ECO:0000256" key="1">
    <source>
        <dbReference type="ARBA" id="ARBA00022603"/>
    </source>
</evidence>
<organism evidence="5 6">
    <name type="scientific">Dictyocaulus viviparus</name>
    <name type="common">Bovine lungworm</name>
    <dbReference type="NCBI Taxonomy" id="29172"/>
    <lineage>
        <taxon>Eukaryota</taxon>
        <taxon>Metazoa</taxon>
        <taxon>Ecdysozoa</taxon>
        <taxon>Nematoda</taxon>
        <taxon>Chromadorea</taxon>
        <taxon>Rhabditida</taxon>
        <taxon>Rhabditina</taxon>
        <taxon>Rhabditomorpha</taxon>
        <taxon>Strongyloidea</taxon>
        <taxon>Metastrongylidae</taxon>
        <taxon>Dictyocaulus</taxon>
    </lineage>
</organism>
<keyword evidence="1 4" id="KW-0489">Methyltransferase</keyword>
<dbReference type="SUPFAM" id="SSF82199">
    <property type="entry name" value="SET domain"/>
    <property type="match status" value="1"/>
</dbReference>
<accession>A0A0D8XL85</accession>
<name>A0A0D8XL85_DICVI</name>
<dbReference type="PANTHER" id="PTHR13271">
    <property type="entry name" value="UNCHARACTERIZED PUTATIVE METHYLTRANSFERASE"/>
    <property type="match status" value="1"/>
</dbReference>
<comment type="similarity">
    <text evidence="4">Belongs to the class V-like SAM-binding methyltransferase superfamily. SETD3 actin-histidine methyltransferase family.</text>
</comment>
<dbReference type="STRING" id="29172.A0A0D8XL85"/>
<evidence type="ECO:0000313" key="5">
    <source>
        <dbReference type="EMBL" id="KJH45393.1"/>
    </source>
</evidence>
<dbReference type="GO" id="GO:0018064">
    <property type="term" value="F:protein-L-histidine N-tele-methyltransferase activity"/>
    <property type="evidence" value="ECO:0007669"/>
    <property type="project" value="UniProtKB-EC"/>
</dbReference>
<dbReference type="AlphaFoldDB" id="A0A0D8XL85"/>
<dbReference type="InterPro" id="IPR025785">
    <property type="entry name" value="SETD3"/>
</dbReference>
<dbReference type="Gene3D" id="3.90.1410.10">
    <property type="entry name" value="set domain protein methyltransferase, domain 1"/>
    <property type="match status" value="2"/>
</dbReference>
<gene>
    <name evidence="5" type="ORF">DICVIV_08560</name>
</gene>
<keyword evidence="6" id="KW-1185">Reference proteome</keyword>
<dbReference type="PROSITE" id="PS51565">
    <property type="entry name" value="SAM_MT85_SETD3"/>
    <property type="match status" value="1"/>
</dbReference>
<evidence type="ECO:0000313" key="6">
    <source>
        <dbReference type="Proteomes" id="UP000053766"/>
    </source>
</evidence>
<evidence type="ECO:0000256" key="3">
    <source>
        <dbReference type="ARBA" id="ARBA00022691"/>
    </source>
</evidence>
<evidence type="ECO:0000256" key="4">
    <source>
        <dbReference type="PROSITE-ProRule" id="PRU00898"/>
    </source>
</evidence>
<dbReference type="GO" id="GO:0032259">
    <property type="term" value="P:methylation"/>
    <property type="evidence" value="ECO:0007669"/>
    <property type="project" value="UniProtKB-KW"/>
</dbReference>
<sequence>MGFPSMDTYKIRGEYMQAAADLFENTLTKPPTPNILELWKEHQHIRKELMEISAKQSLLADTDVRLSKTRTQEDLTCFLNWADKIGIKRFGVTVAECREVNGLGLLAEEKISEKDCCLMIPRNAMISTDLARKSSMTKNLFEQDSIVRNMANVGLALFLCAQWIKADSKWSPYLKVLPNVYTTPLFYTEEELQIPALIPMLDMANHETVLGTEDLGETVSYSTEMDCAEVLATRDLQEGEWVGMFYGRRSSAEHLLHNGFVPAGDNPFDSYKLKINLSRSDKMFKEKQKFFMKMGFNENSNVYIHRIGLGPHPFHQSLEHFARIYVADDLEKYLLSTRISKRAKETESEIIGMQDVDVMLGLASLALAIVSSKTASESDTLVKAVNFLKNRFAILERSYGVIAVGKSLNEKNMERLKNVEVAILKNARIFCENWEKALLEATETNISS</sequence>
<dbReference type="EC" id="2.1.1.85" evidence="4"/>
<dbReference type="EMBL" id="KN716410">
    <property type="protein sequence ID" value="KJH45393.1"/>
    <property type="molecule type" value="Genomic_DNA"/>
</dbReference>
<keyword evidence="2 4" id="KW-0808">Transferase</keyword>
<dbReference type="Gene3D" id="3.90.1420.10">
    <property type="entry name" value="Rubisco LSMT, substrate-binding domain"/>
    <property type="match status" value="1"/>
</dbReference>
<proteinExistence type="inferred from homology"/>
<dbReference type="GO" id="GO:0016279">
    <property type="term" value="F:protein-lysine N-methyltransferase activity"/>
    <property type="evidence" value="ECO:0007669"/>
    <property type="project" value="TreeGrafter"/>
</dbReference>
<dbReference type="InterPro" id="IPR046341">
    <property type="entry name" value="SET_dom_sf"/>
</dbReference>
<comment type="catalytic activity">
    <reaction evidence="4">
        <text>L-histidyl-[protein] + S-adenosyl-L-methionine = N(tele)-methyl-L-histidyl-[protein] + S-adenosyl-L-homocysteine + H(+)</text>
        <dbReference type="Rhea" id="RHEA:19369"/>
        <dbReference type="Rhea" id="RHEA-COMP:9745"/>
        <dbReference type="Rhea" id="RHEA-COMP:11600"/>
        <dbReference type="ChEBI" id="CHEBI:15378"/>
        <dbReference type="ChEBI" id="CHEBI:16367"/>
        <dbReference type="ChEBI" id="CHEBI:29979"/>
        <dbReference type="ChEBI" id="CHEBI:57856"/>
        <dbReference type="ChEBI" id="CHEBI:59789"/>
        <dbReference type="EC" id="2.1.1.85"/>
    </reaction>
</comment>
<keyword evidence="3 4" id="KW-0949">S-adenosyl-L-methionine</keyword>
<dbReference type="OrthoDB" id="441812at2759"/>
<evidence type="ECO:0000256" key="2">
    <source>
        <dbReference type="ARBA" id="ARBA00022679"/>
    </source>
</evidence>
<protein>
    <recommendedName>
        <fullName evidence="4">protein-histidine N-methyltransferase</fullName>
        <ecNumber evidence="4">2.1.1.85</ecNumber>
    </recommendedName>
</protein>
<dbReference type="InterPro" id="IPR050600">
    <property type="entry name" value="SETD3_SETD6_MTase"/>
</dbReference>
<reference evidence="6" key="2">
    <citation type="journal article" date="2016" name="Sci. Rep.">
        <title>Dictyocaulus viviparus genome, variome and transcriptome elucidate lungworm biology and support future intervention.</title>
        <authorList>
            <person name="McNulty S.N."/>
            <person name="Strube C."/>
            <person name="Rosa B.A."/>
            <person name="Martin J.C."/>
            <person name="Tyagi R."/>
            <person name="Choi Y.J."/>
            <person name="Wang Q."/>
            <person name="Hallsworth Pepin K."/>
            <person name="Zhang X."/>
            <person name="Ozersky P."/>
            <person name="Wilson R.K."/>
            <person name="Sternberg P.W."/>
            <person name="Gasser R.B."/>
            <person name="Mitreva M."/>
        </authorList>
    </citation>
    <scope>NUCLEOTIDE SEQUENCE [LARGE SCALE GENOMIC DNA]</scope>
    <source>
        <strain evidence="6">HannoverDv2000</strain>
    </source>
</reference>
<reference evidence="5 6" key="1">
    <citation type="submission" date="2013-11" db="EMBL/GenBank/DDBJ databases">
        <title>Draft genome of the bovine lungworm Dictyocaulus viviparus.</title>
        <authorList>
            <person name="Mitreva M."/>
        </authorList>
    </citation>
    <scope>NUCLEOTIDE SEQUENCE [LARGE SCALE GENOMIC DNA]</scope>
    <source>
        <strain evidence="5 6">HannoverDv2000</strain>
    </source>
</reference>